<organism evidence="2 3">
    <name type="scientific">Eimeria necatrix</name>
    <dbReference type="NCBI Taxonomy" id="51315"/>
    <lineage>
        <taxon>Eukaryota</taxon>
        <taxon>Sar</taxon>
        <taxon>Alveolata</taxon>
        <taxon>Apicomplexa</taxon>
        <taxon>Conoidasida</taxon>
        <taxon>Coccidia</taxon>
        <taxon>Eucoccidiorida</taxon>
        <taxon>Eimeriorina</taxon>
        <taxon>Eimeriidae</taxon>
        <taxon>Eimeria</taxon>
    </lineage>
</organism>
<feature type="compositionally biased region" description="Acidic residues" evidence="1">
    <location>
        <begin position="194"/>
        <end position="218"/>
    </location>
</feature>
<proteinExistence type="predicted"/>
<dbReference type="AlphaFoldDB" id="U6MEH3"/>
<feature type="region of interest" description="Disordered" evidence="1">
    <location>
        <begin position="97"/>
        <end position="116"/>
    </location>
</feature>
<dbReference type="EMBL" id="HG722523">
    <property type="protein sequence ID" value="CDJ62622.1"/>
    <property type="molecule type" value="Genomic_DNA"/>
</dbReference>
<gene>
    <name evidence="2" type="ORF">ENH_00020320</name>
</gene>
<feature type="region of interest" description="Disordered" evidence="1">
    <location>
        <begin position="159"/>
        <end position="218"/>
    </location>
</feature>
<protein>
    <submittedName>
        <fullName evidence="2">Uncharacterized protein</fullName>
    </submittedName>
</protein>
<dbReference type="OrthoDB" id="10299034at2759"/>
<reference evidence="2" key="1">
    <citation type="submission" date="2013-10" db="EMBL/GenBank/DDBJ databases">
        <title>Genomic analysis of the causative agents of coccidiosis in chickens.</title>
        <authorList>
            <person name="Reid A.J."/>
            <person name="Blake D."/>
            <person name="Billington K."/>
            <person name="Browne H."/>
            <person name="Dunn M."/>
            <person name="Hung S."/>
            <person name="Kawahara F."/>
            <person name="Miranda-Saavedra D."/>
            <person name="Mourier T."/>
            <person name="Nagra H."/>
            <person name="Otto T.D."/>
            <person name="Rawlings N."/>
            <person name="Sanchez A."/>
            <person name="Sanders M."/>
            <person name="Subramaniam C."/>
            <person name="Tay Y."/>
            <person name="Dear P."/>
            <person name="Doerig C."/>
            <person name="Gruber A."/>
            <person name="Parkinson J."/>
            <person name="Shirley M."/>
            <person name="Wan K.L."/>
            <person name="Berriman M."/>
            <person name="Tomley F."/>
            <person name="Pain A."/>
        </authorList>
    </citation>
    <scope>NUCLEOTIDE SEQUENCE [LARGE SCALE GENOMIC DNA]</scope>
    <source>
        <strain evidence="2">Houghton</strain>
    </source>
</reference>
<reference evidence="2" key="2">
    <citation type="submission" date="2013-10" db="EMBL/GenBank/DDBJ databases">
        <authorList>
            <person name="Aslett M."/>
        </authorList>
    </citation>
    <scope>NUCLEOTIDE SEQUENCE [LARGE SCALE GENOMIC DNA]</scope>
    <source>
        <strain evidence="2">Houghton</strain>
    </source>
</reference>
<dbReference type="GeneID" id="25472205"/>
<dbReference type="RefSeq" id="XP_013439984.1">
    <property type="nucleotide sequence ID" value="XM_013584530.1"/>
</dbReference>
<name>U6MEH3_9EIME</name>
<sequence>MTSSDESQQEDRAQKRLRLEQLQVVREVPLDFAAASSFHSRGQIQSAPIKFGEHWHLAFSQSAAISAQDQTAAVENNGTATQEQALPNFRQGQALCEHQEHSTDDEALHLDTSRPHRDMRQRCNLIDMSRPYPFPIKETDQRRDRISSRFPVVSPGFCLPVKTPERSQSAPVSDYGENSSQPDIIDLILSPEAESSDYTDLEDTESSIQSQEEEDSSQ</sequence>
<evidence type="ECO:0000313" key="3">
    <source>
        <dbReference type="Proteomes" id="UP000030754"/>
    </source>
</evidence>
<dbReference type="Proteomes" id="UP000030754">
    <property type="component" value="Unassembled WGS sequence"/>
</dbReference>
<keyword evidence="3" id="KW-1185">Reference proteome</keyword>
<accession>U6MEH3</accession>
<evidence type="ECO:0000313" key="2">
    <source>
        <dbReference type="EMBL" id="CDJ62622.1"/>
    </source>
</evidence>
<evidence type="ECO:0000256" key="1">
    <source>
        <dbReference type="SAM" id="MobiDB-lite"/>
    </source>
</evidence>
<dbReference type="VEuPathDB" id="ToxoDB:ENH_00020320"/>
<feature type="compositionally biased region" description="Polar residues" evidence="1">
    <location>
        <begin position="166"/>
        <end position="182"/>
    </location>
</feature>